<dbReference type="InterPro" id="IPR019171">
    <property type="entry name" value="MIX23"/>
</dbReference>
<dbReference type="GO" id="GO:0005758">
    <property type="term" value="C:mitochondrial intermembrane space"/>
    <property type="evidence" value="ECO:0007669"/>
    <property type="project" value="InterPro"/>
</dbReference>
<dbReference type="AlphaFoldDB" id="A0A1E3NGT2"/>
<sequence length="219" mass="24979">MYSSSSGKNEGSDSDKMTSRLDIDFVKSLPPKPNLSRKVCLENSKSLQNFLLLSRAATDDNLRSDLNSILNRNEVNKTSIFKFSRSENENESPCIRFLQQVIYPEWKKRVDIIKFCQGEIDEILAGNTVMDDGGFSKLSAEEKNNILRIDPYTYKDLEQKFLRANAKNIELKNFYDNENKVETIISRRSVQLMNDICQLGSFDVAGNFLKYASTSTKGN</sequence>
<evidence type="ECO:0000313" key="3">
    <source>
        <dbReference type="Proteomes" id="UP000094455"/>
    </source>
</evidence>
<evidence type="ECO:0000313" key="2">
    <source>
        <dbReference type="EMBL" id="ODQ45365.1"/>
    </source>
</evidence>
<proteinExistence type="inferred from homology"/>
<gene>
    <name evidence="2" type="ORF">PICMEDRAFT_17837</name>
</gene>
<evidence type="ECO:0000256" key="1">
    <source>
        <dbReference type="ARBA" id="ARBA00024204"/>
    </source>
</evidence>
<protein>
    <submittedName>
        <fullName evidence="2">Uncharacterized protein</fullName>
    </submittedName>
</protein>
<accession>A0A1E3NGT2</accession>
<reference evidence="2 3" key="1">
    <citation type="journal article" date="2016" name="Proc. Natl. Acad. Sci. U.S.A.">
        <title>Comparative genomics of biotechnologically important yeasts.</title>
        <authorList>
            <person name="Riley R."/>
            <person name="Haridas S."/>
            <person name="Wolfe K.H."/>
            <person name="Lopes M.R."/>
            <person name="Hittinger C.T."/>
            <person name="Goeker M."/>
            <person name="Salamov A.A."/>
            <person name="Wisecaver J.H."/>
            <person name="Long T.M."/>
            <person name="Calvey C.H."/>
            <person name="Aerts A.L."/>
            <person name="Barry K.W."/>
            <person name="Choi C."/>
            <person name="Clum A."/>
            <person name="Coughlan A.Y."/>
            <person name="Deshpande S."/>
            <person name="Douglass A.P."/>
            <person name="Hanson S.J."/>
            <person name="Klenk H.-P."/>
            <person name="LaButti K.M."/>
            <person name="Lapidus A."/>
            <person name="Lindquist E.A."/>
            <person name="Lipzen A.M."/>
            <person name="Meier-Kolthoff J.P."/>
            <person name="Ohm R.A."/>
            <person name="Otillar R.P."/>
            <person name="Pangilinan J.L."/>
            <person name="Peng Y."/>
            <person name="Rokas A."/>
            <person name="Rosa C.A."/>
            <person name="Scheuner C."/>
            <person name="Sibirny A.A."/>
            <person name="Slot J.C."/>
            <person name="Stielow J.B."/>
            <person name="Sun H."/>
            <person name="Kurtzman C.P."/>
            <person name="Blackwell M."/>
            <person name="Grigoriev I.V."/>
            <person name="Jeffries T.W."/>
        </authorList>
    </citation>
    <scope>NUCLEOTIDE SEQUENCE [LARGE SCALE GENOMIC DNA]</scope>
    <source>
        <strain evidence="2 3">NRRL Y-2026</strain>
    </source>
</reference>
<keyword evidence="3" id="KW-1185">Reference proteome</keyword>
<name>A0A1E3NGT2_9ASCO</name>
<dbReference type="Pfam" id="PF09774">
    <property type="entry name" value="MIX23"/>
    <property type="match status" value="1"/>
</dbReference>
<dbReference type="GeneID" id="30178455"/>
<dbReference type="Proteomes" id="UP000094455">
    <property type="component" value="Unassembled WGS sequence"/>
</dbReference>
<dbReference type="OrthoDB" id="5593818at2759"/>
<organism evidence="2 3">
    <name type="scientific">Pichia membranifaciens NRRL Y-2026</name>
    <dbReference type="NCBI Taxonomy" id="763406"/>
    <lineage>
        <taxon>Eukaryota</taxon>
        <taxon>Fungi</taxon>
        <taxon>Dikarya</taxon>
        <taxon>Ascomycota</taxon>
        <taxon>Saccharomycotina</taxon>
        <taxon>Pichiomycetes</taxon>
        <taxon>Pichiales</taxon>
        <taxon>Pichiaceae</taxon>
        <taxon>Pichia</taxon>
    </lineage>
</organism>
<dbReference type="EMBL" id="KV454005">
    <property type="protein sequence ID" value="ODQ45365.1"/>
    <property type="molecule type" value="Genomic_DNA"/>
</dbReference>
<dbReference type="PANTHER" id="PTHR31905">
    <property type="entry name" value="COILED-COIL DOMAIN-CONTAINING PROTEIN 58"/>
    <property type="match status" value="1"/>
</dbReference>
<dbReference type="PANTHER" id="PTHR31905:SF2">
    <property type="entry name" value="PROTEIN MIX23"/>
    <property type="match status" value="1"/>
</dbReference>
<dbReference type="RefSeq" id="XP_019016478.1">
    <property type="nucleotide sequence ID" value="XM_019161768.1"/>
</dbReference>
<comment type="similarity">
    <text evidence="1">Belongs to the MIX23 family.</text>
</comment>